<accession>A0A919DHJ9</accession>
<sequence length="195" mass="21103">MRVHPSPTLSSIRREGESRHDPRRHAAHRFGDRAAHGRAIALNFPRLPPISLLSEPSGRAASRPAPQEPPMKHVATALFALALAAASDAHAQAKPIAPQQAPDFVGKNGMVCGRVEKARFAQNSEGEPTFLYMGGAFPRHTFSARIWGADRGKFKPSPEQLEGKDVCVIGDIQRDGARAEIVVKSPSDLKLAIIK</sequence>
<comment type="caution">
    <text evidence="2">The sequence shown here is derived from an EMBL/GenBank/DDBJ whole genome shotgun (WGS) entry which is preliminary data.</text>
</comment>
<reference evidence="2" key="1">
    <citation type="journal article" date="2014" name="Int. J. Syst. Evol. Microbiol.">
        <title>Complete genome sequence of Corynebacterium casei LMG S-19264T (=DSM 44701T), isolated from a smear-ripened cheese.</title>
        <authorList>
            <consortium name="US DOE Joint Genome Institute (JGI-PGF)"/>
            <person name="Walter F."/>
            <person name="Albersmeier A."/>
            <person name="Kalinowski J."/>
            <person name="Ruckert C."/>
        </authorList>
    </citation>
    <scope>NUCLEOTIDE SEQUENCE</scope>
    <source>
        <strain evidence="2">KCTC 32020</strain>
    </source>
</reference>
<protein>
    <submittedName>
        <fullName evidence="2">Uncharacterized protein</fullName>
    </submittedName>
</protein>
<evidence type="ECO:0000256" key="1">
    <source>
        <dbReference type="SAM" id="MobiDB-lite"/>
    </source>
</evidence>
<proteinExistence type="predicted"/>
<name>A0A919DHJ9_9GAMM</name>
<dbReference type="Proteomes" id="UP000636453">
    <property type="component" value="Unassembled WGS sequence"/>
</dbReference>
<organism evidence="2 3">
    <name type="scientific">Vulcaniibacterium thermophilum</name>
    <dbReference type="NCBI Taxonomy" id="1169913"/>
    <lineage>
        <taxon>Bacteria</taxon>
        <taxon>Pseudomonadati</taxon>
        <taxon>Pseudomonadota</taxon>
        <taxon>Gammaproteobacteria</taxon>
        <taxon>Lysobacterales</taxon>
        <taxon>Lysobacteraceae</taxon>
        <taxon>Vulcaniibacterium</taxon>
    </lineage>
</organism>
<reference evidence="2" key="2">
    <citation type="submission" date="2020-09" db="EMBL/GenBank/DDBJ databases">
        <authorList>
            <person name="Sun Q."/>
            <person name="Kim S."/>
        </authorList>
    </citation>
    <scope>NUCLEOTIDE SEQUENCE</scope>
    <source>
        <strain evidence="2">KCTC 32020</strain>
    </source>
</reference>
<evidence type="ECO:0000313" key="2">
    <source>
        <dbReference type="EMBL" id="GHE45061.1"/>
    </source>
</evidence>
<gene>
    <name evidence="2" type="ORF">GCM10007167_28220</name>
</gene>
<feature type="region of interest" description="Disordered" evidence="1">
    <location>
        <begin position="1"/>
        <end position="35"/>
    </location>
</feature>
<keyword evidence="3" id="KW-1185">Reference proteome</keyword>
<dbReference type="AlphaFoldDB" id="A0A919DHJ9"/>
<evidence type="ECO:0000313" key="3">
    <source>
        <dbReference type="Proteomes" id="UP000636453"/>
    </source>
</evidence>
<dbReference type="EMBL" id="BNCF01000029">
    <property type="protein sequence ID" value="GHE45061.1"/>
    <property type="molecule type" value="Genomic_DNA"/>
</dbReference>